<dbReference type="Gene3D" id="2.30.30.20">
    <property type="entry name" value="Aspartate carbamoyltransferase regulatory subunit, C-terminal domain"/>
    <property type="match status" value="1"/>
</dbReference>
<evidence type="ECO:0000256" key="3">
    <source>
        <dbReference type="ARBA" id="ARBA00022975"/>
    </source>
</evidence>
<dbReference type="Pfam" id="PF02748">
    <property type="entry name" value="PyrI_C"/>
    <property type="match status" value="1"/>
</dbReference>
<evidence type="ECO:0000313" key="6">
    <source>
        <dbReference type="EMBL" id="MBC8557432.1"/>
    </source>
</evidence>
<dbReference type="SUPFAM" id="SSF54893">
    <property type="entry name" value="Aspartate carbamoyltransferase, Regulatory-chain, N-terminal domain"/>
    <property type="match status" value="1"/>
</dbReference>
<dbReference type="Proteomes" id="UP000637513">
    <property type="component" value="Unassembled WGS sequence"/>
</dbReference>
<dbReference type="NCBIfam" id="NF002063">
    <property type="entry name" value="PRK00893.1-3"/>
    <property type="match status" value="1"/>
</dbReference>
<dbReference type="InterPro" id="IPR036793">
    <property type="entry name" value="Asp_carbatrfase_reg_N_sf"/>
</dbReference>
<reference evidence="6 7" key="1">
    <citation type="submission" date="2020-08" db="EMBL/GenBank/DDBJ databases">
        <title>Genome public.</title>
        <authorList>
            <person name="Liu C."/>
            <person name="Sun Q."/>
        </authorList>
    </citation>
    <scope>NUCLEOTIDE SEQUENCE [LARGE SCALE GENOMIC DNA]</scope>
    <source>
        <strain evidence="6 7">BX3</strain>
    </source>
</reference>
<dbReference type="EMBL" id="JACRSW010000027">
    <property type="protein sequence ID" value="MBC8557432.1"/>
    <property type="molecule type" value="Genomic_DNA"/>
</dbReference>
<dbReference type="PANTHER" id="PTHR35805:SF1">
    <property type="entry name" value="ASPARTATE CARBAMOYLTRANSFERASE REGULATORY CHAIN"/>
    <property type="match status" value="1"/>
</dbReference>
<proteinExistence type="predicted"/>
<dbReference type="InterPro" id="IPR020542">
    <property type="entry name" value="Asp_carbamoyltrfase_reg_C"/>
</dbReference>
<dbReference type="InterPro" id="IPR002801">
    <property type="entry name" value="Asp_carbamoylTrfase_reg"/>
</dbReference>
<dbReference type="InterPro" id="IPR020545">
    <property type="entry name" value="Asp_carbamoyltransf_reg_N"/>
</dbReference>
<dbReference type="Gene3D" id="3.30.70.140">
    <property type="entry name" value="Aspartate carbamoyltransferase regulatory subunit, N-terminal domain"/>
    <property type="match status" value="1"/>
</dbReference>
<protein>
    <submittedName>
        <fullName evidence="6">Aspartate carbamoyltransferase regulatory subunit</fullName>
    </submittedName>
</protein>
<keyword evidence="7" id="KW-1185">Reference proteome</keyword>
<evidence type="ECO:0000256" key="1">
    <source>
        <dbReference type="ARBA" id="ARBA00022723"/>
    </source>
</evidence>
<keyword evidence="2" id="KW-0862">Zinc</keyword>
<comment type="caution">
    <text evidence="6">The sequence shown here is derived from an EMBL/GenBank/DDBJ whole genome shotgun (WGS) entry which is preliminary data.</text>
</comment>
<gene>
    <name evidence="6" type="ORF">H8700_06905</name>
</gene>
<feature type="domain" description="Aspartate carbamoyltransferase regulatory subunit N-terminal" evidence="4">
    <location>
        <begin position="2"/>
        <end position="90"/>
    </location>
</feature>
<organism evidence="6 7">
    <name type="scientific">Jutongia hominis</name>
    <dbReference type="NCBI Taxonomy" id="2763664"/>
    <lineage>
        <taxon>Bacteria</taxon>
        <taxon>Bacillati</taxon>
        <taxon>Bacillota</taxon>
        <taxon>Clostridia</taxon>
        <taxon>Lachnospirales</taxon>
        <taxon>Lachnospiraceae</taxon>
        <taxon>Jutongia</taxon>
    </lineage>
</organism>
<evidence type="ECO:0000313" key="7">
    <source>
        <dbReference type="Proteomes" id="UP000637513"/>
    </source>
</evidence>
<evidence type="ECO:0000256" key="2">
    <source>
        <dbReference type="ARBA" id="ARBA00022833"/>
    </source>
</evidence>
<dbReference type="InterPro" id="IPR036792">
    <property type="entry name" value="Asp_carbatrfase_reg_C_sf"/>
</dbReference>
<name>A0ABR7MUF5_9FIRM</name>
<accession>A0ABR7MUF5</accession>
<evidence type="ECO:0000259" key="5">
    <source>
        <dbReference type="Pfam" id="PF02748"/>
    </source>
</evidence>
<dbReference type="RefSeq" id="WP_022140669.1">
    <property type="nucleotide sequence ID" value="NZ_JACRSW010000027.1"/>
</dbReference>
<evidence type="ECO:0000259" key="4">
    <source>
        <dbReference type="Pfam" id="PF01948"/>
    </source>
</evidence>
<keyword evidence="1" id="KW-0479">Metal-binding</keyword>
<dbReference type="Pfam" id="PF01948">
    <property type="entry name" value="PyrI"/>
    <property type="match status" value="1"/>
</dbReference>
<sequence>MLNISGLNQGVVIDHIQAGGAMKIYEYLNMEKLDCQVAIIKNAKSNKMGRKDIIKIEGPIQIDLNVLGILDHNITINIIENDKIVRKHTLELPDEVTNIIRCKNPRCITSIEQELPHKFKLTDRKNRIYRCIYCESKFKGN</sequence>
<keyword evidence="3" id="KW-0665">Pyrimidine biosynthesis</keyword>
<feature type="domain" description="Aspartate carbamoyltransferase regulatory subunit C-terminal" evidence="5">
    <location>
        <begin position="95"/>
        <end position="139"/>
    </location>
</feature>
<dbReference type="SUPFAM" id="SSF57825">
    <property type="entry name" value="Aspartate carbamoyltransferase, Regulatory-chain, C-terminal domain"/>
    <property type="match status" value="1"/>
</dbReference>
<dbReference type="PANTHER" id="PTHR35805">
    <property type="entry name" value="ASPARTATE CARBAMOYLTRANSFERASE REGULATORY CHAIN"/>
    <property type="match status" value="1"/>
</dbReference>